<evidence type="ECO:0000313" key="2">
    <source>
        <dbReference type="Proteomes" id="UP001198163"/>
    </source>
</evidence>
<sequence>MVKQDLIERSPVRIFEKSLGGGVSSGQIGVIASKKGLGKTSILVQLGIDQLLQGNFVVHVSFNQQANHVMTWYEDIFTELAKKKNLDKASEVKEDLISKRIVLNFNQDSVKTAQVIKTIKALAEGGSQPNALIIDGFDFSRADSDSMKQMKAFAKELNLAIWYSSNVETADKGLPSALAQFREDLDVVLYLEPKSDCIQIKVLKEHEKNEYDTDLKLDVKTLLIADK</sequence>
<gene>
    <name evidence="1" type="ORF">K7J14_04250</name>
</gene>
<evidence type="ECO:0000313" key="1">
    <source>
        <dbReference type="EMBL" id="MCD1653911.1"/>
    </source>
</evidence>
<dbReference type="SUPFAM" id="SSF52540">
    <property type="entry name" value="P-loop containing nucleoside triphosphate hydrolases"/>
    <property type="match status" value="1"/>
</dbReference>
<dbReference type="Proteomes" id="UP001198163">
    <property type="component" value="Unassembled WGS sequence"/>
</dbReference>
<evidence type="ECO:0008006" key="3">
    <source>
        <dbReference type="Google" id="ProtNLM"/>
    </source>
</evidence>
<accession>A0AAE3EG71</accession>
<dbReference type="RefSeq" id="WP_230753515.1">
    <property type="nucleotide sequence ID" value="NZ_JAINWA010000001.1"/>
</dbReference>
<keyword evidence="2" id="KW-1185">Reference proteome</keyword>
<reference evidence="1" key="1">
    <citation type="submission" date="2021-08" db="EMBL/GenBank/DDBJ databases">
        <title>Comparative analyses of Brucepasteria parasyntrophica and Teretinema zuelzerae.</title>
        <authorList>
            <person name="Song Y."/>
            <person name="Brune A."/>
        </authorList>
    </citation>
    <scope>NUCLEOTIDE SEQUENCE</scope>
    <source>
        <strain evidence="1">DSM 1903</strain>
    </source>
</reference>
<organism evidence="1 2">
    <name type="scientific">Teretinema zuelzerae</name>
    <dbReference type="NCBI Taxonomy" id="156"/>
    <lineage>
        <taxon>Bacteria</taxon>
        <taxon>Pseudomonadati</taxon>
        <taxon>Spirochaetota</taxon>
        <taxon>Spirochaetia</taxon>
        <taxon>Spirochaetales</taxon>
        <taxon>Treponemataceae</taxon>
        <taxon>Teretinema</taxon>
    </lineage>
</organism>
<dbReference type="InterPro" id="IPR027417">
    <property type="entry name" value="P-loop_NTPase"/>
</dbReference>
<dbReference type="EMBL" id="JAINWA010000001">
    <property type="protein sequence ID" value="MCD1653911.1"/>
    <property type="molecule type" value="Genomic_DNA"/>
</dbReference>
<protein>
    <recommendedName>
        <fullName evidence="3">KaiC-like domain-containing protein</fullName>
    </recommendedName>
</protein>
<dbReference type="Gene3D" id="3.40.50.300">
    <property type="entry name" value="P-loop containing nucleotide triphosphate hydrolases"/>
    <property type="match status" value="1"/>
</dbReference>
<proteinExistence type="predicted"/>
<dbReference type="AlphaFoldDB" id="A0AAE3EG71"/>
<comment type="caution">
    <text evidence="1">The sequence shown here is derived from an EMBL/GenBank/DDBJ whole genome shotgun (WGS) entry which is preliminary data.</text>
</comment>
<name>A0AAE3EG71_9SPIR</name>